<evidence type="ECO:0000259" key="1">
    <source>
        <dbReference type="Pfam" id="PF18723"/>
    </source>
</evidence>
<reference evidence="2 3" key="1">
    <citation type="submission" date="2023-03" db="EMBL/GenBank/DDBJ databases">
        <title>Genome sequence of Microbacterium sp. KACC 23027.</title>
        <authorList>
            <person name="Kim S."/>
            <person name="Heo J."/>
            <person name="Kwon S.-W."/>
        </authorList>
    </citation>
    <scope>NUCLEOTIDE SEQUENCE [LARGE SCALE GENOMIC DNA]</scope>
    <source>
        <strain evidence="2 3">KACC 23027</strain>
    </source>
</reference>
<feature type="domain" description="5-hmdU DNA kinase helical" evidence="1">
    <location>
        <begin position="21"/>
        <end position="295"/>
    </location>
</feature>
<name>A0ABY8C0U4_9MICO</name>
<dbReference type="EMBL" id="CP119108">
    <property type="protein sequence ID" value="WEG10079.1"/>
    <property type="molecule type" value="Genomic_DNA"/>
</dbReference>
<evidence type="ECO:0000313" key="3">
    <source>
        <dbReference type="Proteomes" id="UP001214553"/>
    </source>
</evidence>
<dbReference type="RefSeq" id="WP_275279397.1">
    <property type="nucleotide sequence ID" value="NZ_CP119108.1"/>
</dbReference>
<dbReference type="InterPro" id="IPR040684">
    <property type="entry name" value="HMUDK_hel"/>
</dbReference>
<evidence type="ECO:0000313" key="2">
    <source>
        <dbReference type="EMBL" id="WEG10079.1"/>
    </source>
</evidence>
<proteinExistence type="predicted"/>
<organism evidence="2 3">
    <name type="scientific">Microbacterium horticulturae</name>
    <dbReference type="NCBI Taxonomy" id="3028316"/>
    <lineage>
        <taxon>Bacteria</taxon>
        <taxon>Bacillati</taxon>
        <taxon>Actinomycetota</taxon>
        <taxon>Actinomycetes</taxon>
        <taxon>Micrococcales</taxon>
        <taxon>Microbacteriaceae</taxon>
        <taxon>Microbacterium</taxon>
    </lineage>
</organism>
<gene>
    <name evidence="2" type="ORF">PU630_05880</name>
</gene>
<keyword evidence="3" id="KW-1185">Reference proteome</keyword>
<accession>A0ABY8C0U4</accession>
<dbReference type="Proteomes" id="UP001214553">
    <property type="component" value="Chromosome"/>
</dbReference>
<sequence length="367" mass="41383">MKQEVRMRRVKVGRHTVEASDVLASYWRFAAERQNVYHARLLGDPGPWTDDPVISRFRFTNAYRAADRVSQDLIRVAYEGPQDAENLVFRVMLFRFFNKPSTWAALESQFGEISVDSFDVDAFDSVLDRLLSEGERIYSAAYIIPPPPFGAVRKHRNHLLLIDHMLHAGVADRIAAATSLREVFETVSSFPSLGPFLSYQLAIDFNYTTVIDFDENDFVVPGPGARSGIKKCFPGLGEASAEDVIRWMVDTQADQFEQNGIAFPDLFGRALTLIDCQNLFCETDKYARVMHPDVRGVGNRSRIKQQFLPQGNPRLPFFPPKWGINERVSMSSVARASQKLDSSGLKIMVPDSLDQLIEHTALHPVLG</sequence>
<protein>
    <submittedName>
        <fullName evidence="2">DNA base hypermodification protein</fullName>
    </submittedName>
</protein>
<dbReference type="Pfam" id="PF18723">
    <property type="entry name" value="HMUDK_hel"/>
    <property type="match status" value="1"/>
</dbReference>